<dbReference type="Proteomes" id="UP000587396">
    <property type="component" value="Unassembled WGS sequence"/>
</dbReference>
<accession>A0A842JM05</accession>
<dbReference type="AlphaFoldDB" id="A0A842JM05"/>
<evidence type="ECO:0000313" key="1">
    <source>
        <dbReference type="EMBL" id="MBC2890768.1"/>
    </source>
</evidence>
<sequence length="167" mass="17366">RRRRARIGAAAGVAAVLLAAAGFALWLSGGAGGFGYDPSSQAGQVPTKTPEEMQAELDRMVEEGMFNISIASTVDFPAPGEPGTAYIENVPANRYDMQVSIALDGTGETVYESGAVAPGNYIECIRLNKALAPGNHAATATFTALDRDTHEKVGQAAARVTLAVREG</sequence>
<proteinExistence type="predicted"/>
<protein>
    <submittedName>
        <fullName evidence="1">Uncharacterized protein</fullName>
    </submittedName>
</protein>
<name>A0A842JM05_9ACTN</name>
<comment type="caution">
    <text evidence="1">The sequence shown here is derived from an EMBL/GenBank/DDBJ whole genome shotgun (WGS) entry which is preliminary data.</text>
</comment>
<gene>
    <name evidence="1" type="ORF">H7313_15680</name>
</gene>
<reference evidence="1 2" key="1">
    <citation type="submission" date="2020-08" db="EMBL/GenBank/DDBJ databases">
        <authorList>
            <person name="Liu C."/>
            <person name="Sun Q."/>
        </authorList>
    </citation>
    <scope>NUCLEOTIDE SEQUENCE [LARGE SCALE GENOMIC DNA]</scope>
    <source>
        <strain evidence="1 2">N22</strain>
    </source>
</reference>
<organism evidence="1 2">
    <name type="scientific">Gordonibacter massiliensis</name>
    <name type="common">ex Traore et al. 2017</name>
    <dbReference type="NCBI Taxonomy" id="1841863"/>
    <lineage>
        <taxon>Bacteria</taxon>
        <taxon>Bacillati</taxon>
        <taxon>Actinomycetota</taxon>
        <taxon>Coriobacteriia</taxon>
        <taxon>Eggerthellales</taxon>
        <taxon>Eggerthellaceae</taxon>
        <taxon>Gordonibacter</taxon>
    </lineage>
</organism>
<feature type="non-terminal residue" evidence="1">
    <location>
        <position position="1"/>
    </location>
</feature>
<keyword evidence="2" id="KW-1185">Reference proteome</keyword>
<evidence type="ECO:0000313" key="2">
    <source>
        <dbReference type="Proteomes" id="UP000587396"/>
    </source>
</evidence>
<dbReference type="EMBL" id="JACMSE010000026">
    <property type="protein sequence ID" value="MBC2890768.1"/>
    <property type="molecule type" value="Genomic_DNA"/>
</dbReference>